<comment type="caution">
    <text evidence="2">The sequence shown here is derived from an EMBL/GenBank/DDBJ whole genome shotgun (WGS) entry which is preliminary data.</text>
</comment>
<reference evidence="2" key="1">
    <citation type="journal article" date="2021" name="Sci. Rep.">
        <title>Diploid genomic architecture of Nitzschia inconspicua, an elite biomass production diatom.</title>
        <authorList>
            <person name="Oliver A."/>
            <person name="Podell S."/>
            <person name="Pinowska A."/>
            <person name="Traller J.C."/>
            <person name="Smith S.R."/>
            <person name="McClure R."/>
            <person name="Beliaev A."/>
            <person name="Bohutskyi P."/>
            <person name="Hill E.A."/>
            <person name="Rabines A."/>
            <person name="Zheng H."/>
            <person name="Allen L.Z."/>
            <person name="Kuo A."/>
            <person name="Grigoriev I.V."/>
            <person name="Allen A.E."/>
            <person name="Hazlebeck D."/>
            <person name="Allen E.E."/>
        </authorList>
    </citation>
    <scope>NUCLEOTIDE SEQUENCE</scope>
    <source>
        <strain evidence="2">Hildebrandi</strain>
    </source>
</reference>
<dbReference type="EMBL" id="JAGRRH010000025">
    <property type="protein sequence ID" value="KAG7342403.1"/>
    <property type="molecule type" value="Genomic_DNA"/>
</dbReference>
<name>A0A9K3PCF3_9STRA</name>
<proteinExistence type="predicted"/>
<protein>
    <submittedName>
        <fullName evidence="2">Uncharacterized protein</fullName>
    </submittedName>
</protein>
<evidence type="ECO:0000313" key="2">
    <source>
        <dbReference type="EMBL" id="KAG7342403.1"/>
    </source>
</evidence>
<feature type="region of interest" description="Disordered" evidence="1">
    <location>
        <begin position="144"/>
        <end position="168"/>
    </location>
</feature>
<feature type="compositionally biased region" description="Polar residues" evidence="1">
    <location>
        <begin position="273"/>
        <end position="282"/>
    </location>
</feature>
<evidence type="ECO:0000313" key="3">
    <source>
        <dbReference type="Proteomes" id="UP000693970"/>
    </source>
</evidence>
<dbReference type="Proteomes" id="UP000693970">
    <property type="component" value="Unassembled WGS sequence"/>
</dbReference>
<gene>
    <name evidence="2" type="ORF">IV203_007496</name>
</gene>
<evidence type="ECO:0000256" key="1">
    <source>
        <dbReference type="SAM" id="MobiDB-lite"/>
    </source>
</evidence>
<sequence>MPDVTTIPESNVSPPDETQELHHCDESLKWECSILIHDVDETTGKPVLYDICECLAMGWEFKFPARYRGLAARKQLVIELKLAAILSGFCLSTRTSAMERNSGHIKRRAFVTLFCEKGKLHRLVEKQLIESNSESNEMMATATNSASKNESLQVHSSKRKRCHGSERRVSRSRLHETDACPFHFTIYMVSEDAPTDAGRWFLSSTKVNRSTCACHLRHSKLPENSSLLLSTYIANLSEENKALAKQCVGLHFTSPSVAAVLSAKNLLDPPPRNTSTTDQSTHPFPIHQESSCEHGPDTSSTSDRPIGTPSDVTTTATDPVNDTRYQRRLALLQSCHTLASGSREMNDLIDTLLEEMHRTVTAAVSSRQS</sequence>
<feature type="region of interest" description="Disordered" evidence="1">
    <location>
        <begin position="265"/>
        <end position="321"/>
    </location>
</feature>
<feature type="compositionally biased region" description="Polar residues" evidence="1">
    <location>
        <begin position="310"/>
        <end position="320"/>
    </location>
</feature>
<keyword evidence="3" id="KW-1185">Reference proteome</keyword>
<organism evidence="2 3">
    <name type="scientific">Nitzschia inconspicua</name>
    <dbReference type="NCBI Taxonomy" id="303405"/>
    <lineage>
        <taxon>Eukaryota</taxon>
        <taxon>Sar</taxon>
        <taxon>Stramenopiles</taxon>
        <taxon>Ochrophyta</taxon>
        <taxon>Bacillariophyta</taxon>
        <taxon>Bacillariophyceae</taxon>
        <taxon>Bacillariophycidae</taxon>
        <taxon>Bacillariales</taxon>
        <taxon>Bacillariaceae</taxon>
        <taxon>Nitzschia</taxon>
    </lineage>
</organism>
<feature type="compositionally biased region" description="Polar residues" evidence="1">
    <location>
        <begin position="144"/>
        <end position="155"/>
    </location>
</feature>
<dbReference type="AlphaFoldDB" id="A0A9K3PCF3"/>
<reference evidence="2" key="2">
    <citation type="submission" date="2021-04" db="EMBL/GenBank/DDBJ databases">
        <authorList>
            <person name="Podell S."/>
        </authorList>
    </citation>
    <scope>NUCLEOTIDE SEQUENCE</scope>
    <source>
        <strain evidence="2">Hildebrandi</strain>
    </source>
</reference>
<accession>A0A9K3PCF3</accession>